<proteinExistence type="predicted"/>
<dbReference type="Proteomes" id="UP001234297">
    <property type="component" value="Chromosome 5"/>
</dbReference>
<organism evidence="1 2">
    <name type="scientific">Persea americana</name>
    <name type="common">Avocado</name>
    <dbReference type="NCBI Taxonomy" id="3435"/>
    <lineage>
        <taxon>Eukaryota</taxon>
        <taxon>Viridiplantae</taxon>
        <taxon>Streptophyta</taxon>
        <taxon>Embryophyta</taxon>
        <taxon>Tracheophyta</taxon>
        <taxon>Spermatophyta</taxon>
        <taxon>Magnoliopsida</taxon>
        <taxon>Magnoliidae</taxon>
        <taxon>Laurales</taxon>
        <taxon>Lauraceae</taxon>
        <taxon>Persea</taxon>
    </lineage>
</organism>
<evidence type="ECO:0000313" key="2">
    <source>
        <dbReference type="Proteomes" id="UP001234297"/>
    </source>
</evidence>
<dbReference type="EMBL" id="CM056813">
    <property type="protein sequence ID" value="KAJ8639428.1"/>
    <property type="molecule type" value="Genomic_DNA"/>
</dbReference>
<reference evidence="1 2" key="1">
    <citation type="journal article" date="2022" name="Hortic Res">
        <title>A haplotype resolved chromosomal level avocado genome allows analysis of novel avocado genes.</title>
        <authorList>
            <person name="Nath O."/>
            <person name="Fletcher S.J."/>
            <person name="Hayward A."/>
            <person name="Shaw L.M."/>
            <person name="Masouleh A.K."/>
            <person name="Furtado A."/>
            <person name="Henry R.J."/>
            <person name="Mitter N."/>
        </authorList>
    </citation>
    <scope>NUCLEOTIDE SEQUENCE [LARGE SCALE GENOMIC DNA]</scope>
    <source>
        <strain evidence="2">cv. Hass</strain>
    </source>
</reference>
<sequence>MWKGCEGKEYDAQVSYWCKQKCKSYGVAFCCAHKYLDAHNHKLAVGMRFSRFEGDEALERRCHQVLFIMSSTTMI</sequence>
<comment type="caution">
    <text evidence="1">The sequence shown here is derived from an EMBL/GenBank/DDBJ whole genome shotgun (WGS) entry which is preliminary data.</text>
</comment>
<evidence type="ECO:0000313" key="1">
    <source>
        <dbReference type="EMBL" id="KAJ8639428.1"/>
    </source>
</evidence>
<gene>
    <name evidence="1" type="ORF">MRB53_016122</name>
</gene>
<name>A0ACC2M1A0_PERAE</name>
<accession>A0ACC2M1A0</accession>
<protein>
    <submittedName>
        <fullName evidence="1">Uncharacterized protein</fullName>
    </submittedName>
</protein>
<keyword evidence="2" id="KW-1185">Reference proteome</keyword>